<evidence type="ECO:0000256" key="7">
    <source>
        <dbReference type="SAM" id="Phobius"/>
    </source>
</evidence>
<feature type="transmembrane region" description="Helical" evidence="7">
    <location>
        <begin position="424"/>
        <end position="443"/>
    </location>
</feature>
<dbReference type="GO" id="GO:0005886">
    <property type="term" value="C:plasma membrane"/>
    <property type="evidence" value="ECO:0007669"/>
    <property type="project" value="UniProtKB-SubCell"/>
</dbReference>
<evidence type="ECO:0000256" key="1">
    <source>
        <dbReference type="ARBA" id="ARBA00004651"/>
    </source>
</evidence>
<dbReference type="Pfam" id="PF02687">
    <property type="entry name" value="FtsX"/>
    <property type="match status" value="2"/>
</dbReference>
<gene>
    <name evidence="9" type="ORF">IAB37_04915</name>
</gene>
<feature type="transmembrane region" description="Helical" evidence="7">
    <location>
        <begin position="315"/>
        <end position="339"/>
    </location>
</feature>
<keyword evidence="2" id="KW-1003">Cell membrane</keyword>
<comment type="subcellular location">
    <subcellularLocation>
        <location evidence="1">Cell membrane</location>
        <topology evidence="1">Multi-pass membrane protein</topology>
    </subcellularLocation>
</comment>
<dbReference type="PANTHER" id="PTHR30572:SF4">
    <property type="entry name" value="ABC TRANSPORTER PERMEASE YTRF"/>
    <property type="match status" value="1"/>
</dbReference>
<accession>A0A9D1DXP1</accession>
<evidence type="ECO:0000256" key="3">
    <source>
        <dbReference type="ARBA" id="ARBA00022692"/>
    </source>
</evidence>
<protein>
    <submittedName>
        <fullName evidence="9">FtsX-like permease family protein</fullName>
    </submittedName>
</protein>
<feature type="domain" description="ABC3 transporter permease C-terminal" evidence="8">
    <location>
        <begin position="268"/>
        <end position="386"/>
    </location>
</feature>
<dbReference type="Proteomes" id="UP000824241">
    <property type="component" value="Unassembled WGS sequence"/>
</dbReference>
<feature type="transmembrane region" description="Helical" evidence="7">
    <location>
        <begin position="25"/>
        <end position="46"/>
    </location>
</feature>
<reference evidence="9" key="2">
    <citation type="journal article" date="2021" name="PeerJ">
        <title>Extensive microbial diversity within the chicken gut microbiome revealed by metagenomics and culture.</title>
        <authorList>
            <person name="Gilroy R."/>
            <person name="Ravi A."/>
            <person name="Getino M."/>
            <person name="Pursley I."/>
            <person name="Horton D.L."/>
            <person name="Alikhan N.F."/>
            <person name="Baker D."/>
            <person name="Gharbi K."/>
            <person name="Hall N."/>
            <person name="Watson M."/>
            <person name="Adriaenssens E.M."/>
            <person name="Foster-Nyarko E."/>
            <person name="Jarju S."/>
            <person name="Secka A."/>
            <person name="Antonio M."/>
            <person name="Oren A."/>
            <person name="Chaudhuri R.R."/>
            <person name="La Ragione R."/>
            <person name="Hildebrand F."/>
            <person name="Pallen M.J."/>
        </authorList>
    </citation>
    <scope>NUCLEOTIDE SEQUENCE</scope>
    <source>
        <strain evidence="9">CHK189-12415</strain>
    </source>
</reference>
<comment type="similarity">
    <text evidence="6">Belongs to the ABC-4 integral membrane protein family.</text>
</comment>
<feature type="transmembrane region" description="Helical" evidence="7">
    <location>
        <begin position="359"/>
        <end position="381"/>
    </location>
</feature>
<evidence type="ECO:0000256" key="2">
    <source>
        <dbReference type="ARBA" id="ARBA00022475"/>
    </source>
</evidence>
<feature type="domain" description="ABC3 transporter permease C-terminal" evidence="8">
    <location>
        <begin position="718"/>
        <end position="832"/>
    </location>
</feature>
<evidence type="ECO:0000259" key="8">
    <source>
        <dbReference type="Pfam" id="PF02687"/>
    </source>
</evidence>
<evidence type="ECO:0000313" key="9">
    <source>
        <dbReference type="EMBL" id="HIR60898.1"/>
    </source>
</evidence>
<feature type="transmembrane region" description="Helical" evidence="7">
    <location>
        <begin position="264"/>
        <end position="283"/>
    </location>
</feature>
<evidence type="ECO:0000256" key="6">
    <source>
        <dbReference type="ARBA" id="ARBA00038076"/>
    </source>
</evidence>
<evidence type="ECO:0000256" key="5">
    <source>
        <dbReference type="ARBA" id="ARBA00023136"/>
    </source>
</evidence>
<name>A0A9D1DXP1_9FIRM</name>
<evidence type="ECO:0000256" key="4">
    <source>
        <dbReference type="ARBA" id="ARBA00022989"/>
    </source>
</evidence>
<feature type="transmembrane region" description="Helical" evidence="7">
    <location>
        <begin position="713"/>
        <end position="736"/>
    </location>
</feature>
<dbReference type="GO" id="GO:0022857">
    <property type="term" value="F:transmembrane transporter activity"/>
    <property type="evidence" value="ECO:0007669"/>
    <property type="project" value="TreeGrafter"/>
</dbReference>
<dbReference type="InterPro" id="IPR050250">
    <property type="entry name" value="Macrolide_Exporter_MacB"/>
</dbReference>
<evidence type="ECO:0000313" key="10">
    <source>
        <dbReference type="Proteomes" id="UP000824241"/>
    </source>
</evidence>
<dbReference type="InterPro" id="IPR003838">
    <property type="entry name" value="ABC3_permease_C"/>
</dbReference>
<keyword evidence="4 7" id="KW-1133">Transmembrane helix</keyword>
<feature type="transmembrane region" description="Helical" evidence="7">
    <location>
        <begin position="810"/>
        <end position="832"/>
    </location>
</feature>
<dbReference type="AlphaFoldDB" id="A0A9D1DXP1"/>
<keyword evidence="3 7" id="KW-0812">Transmembrane</keyword>
<proteinExistence type="inferred from homology"/>
<comment type="caution">
    <text evidence="9">The sequence shown here is derived from an EMBL/GenBank/DDBJ whole genome shotgun (WGS) entry which is preliminary data.</text>
</comment>
<organism evidence="9 10">
    <name type="scientific">Candidatus Faecivivens stercoravium</name>
    <dbReference type="NCBI Taxonomy" id="2840803"/>
    <lineage>
        <taxon>Bacteria</taxon>
        <taxon>Bacillati</taxon>
        <taxon>Bacillota</taxon>
        <taxon>Clostridia</taxon>
        <taxon>Eubacteriales</taxon>
        <taxon>Oscillospiraceae</taxon>
        <taxon>Oscillospiraceae incertae sedis</taxon>
        <taxon>Candidatus Faecivivens</taxon>
    </lineage>
</organism>
<dbReference type="PANTHER" id="PTHR30572">
    <property type="entry name" value="MEMBRANE COMPONENT OF TRANSPORTER-RELATED"/>
    <property type="match status" value="1"/>
</dbReference>
<reference evidence="9" key="1">
    <citation type="submission" date="2020-10" db="EMBL/GenBank/DDBJ databases">
        <authorList>
            <person name="Gilroy R."/>
        </authorList>
    </citation>
    <scope>NUCLEOTIDE SEQUENCE</scope>
    <source>
        <strain evidence="9">CHK189-12415</strain>
    </source>
</reference>
<sequence length="845" mass="92299">MLYNNNLKVSWALVRRDFRFHRAKNALLVLAAALVTALYTFVFLLGNAVQSGFLLSYQYLYGSTSHILYTGLTESQAALLSQHVNVKSAVTLSTIGTLSDPVLGQRTVQLAVTDRDYAETVLSLPAEGRLPEEPYEIALDEYTMGSLGLPYELGTAFPLQWTDAAGETHTDTFTLCGWWMSAANFTEACAWITADTASALFPGYDGETAKNVTLGLTLHQPRELEAQAAEILRDQGLPDSIPYTTNLAYNEARREQAVSQAARFYAPAILVVVCGFLMIYGIIHVSSDSDRAFFAVLKAQGMTPRQIRRMLLEKGCMVTAMGLLPGFLAGFLINLFVTGRVVTGTEINPGLYFLDWPPFLAAAFCTLLTVLLSYLLPLIPLTRQTPAETMRASAPAKAGRGSAGGLMTLPRLARRTISRGKGQLCLSVGVMLLAALLLNTVWMEYASFQEDIYLAALSPWDYSVTDGSAQTSSQRYNEASRSITDETAETFRARPEVTSLSALKSREVEMTAPETLRKRVVDYYNQPYDDSMTLKESQAAFPDWIAGLDRLTGTGEYTAVVIGLEGDYLQYILDNCPFTSGSFDEAAFLSGNYILAGGAYNEGVSCPAAGETVELEGQTFTVMGSLMHDNAYLSGQNSREASFTFYYILPLPAFDVLYPDSPVRQMAINIDPAGQGSFEAFLSDFESGLNRGIGVTLRSDYQRNFRDASLNTVLVPLIIGLVLAGIALLGFVNLLITRSVSRKRAFAVFQSLGMTIAQLRQLILLEGVLYALIMAAVLVPVSVAAAVFVMPGVIAELSWISVYEFTLLPLWVLLPVILILSVAVPLACLNRVTRGTLQERLRTAE</sequence>
<keyword evidence="5 7" id="KW-0472">Membrane</keyword>
<dbReference type="EMBL" id="DVHA01000161">
    <property type="protein sequence ID" value="HIR60898.1"/>
    <property type="molecule type" value="Genomic_DNA"/>
</dbReference>
<feature type="transmembrane region" description="Helical" evidence="7">
    <location>
        <begin position="768"/>
        <end position="790"/>
    </location>
</feature>